<feature type="compositionally biased region" description="Basic and acidic residues" evidence="1">
    <location>
        <begin position="40"/>
        <end position="49"/>
    </location>
</feature>
<reference evidence="2" key="2">
    <citation type="submission" date="2021-03" db="UniProtKB">
        <authorList>
            <consortium name="EnsemblPlants"/>
        </authorList>
    </citation>
    <scope>IDENTIFICATION</scope>
</reference>
<evidence type="ECO:0000313" key="3">
    <source>
        <dbReference type="Proteomes" id="UP000596661"/>
    </source>
</evidence>
<feature type="region of interest" description="Disordered" evidence="1">
    <location>
        <begin position="1"/>
        <end position="20"/>
    </location>
</feature>
<dbReference type="Proteomes" id="UP000596661">
    <property type="component" value="Chromosome 2"/>
</dbReference>
<protein>
    <submittedName>
        <fullName evidence="2">Uncharacterized protein</fullName>
    </submittedName>
</protein>
<sequence>MAILQSSNSPSSLPLSDCGGTEKDLSMCVPGDSKASSSGKSKDLVTKKKKDKEKIVEKGKISEDNRVVNRVSKCAALDSDSEDELDMDIFNGAKVIIFVSF</sequence>
<feature type="region of interest" description="Disordered" evidence="1">
    <location>
        <begin position="29"/>
        <end position="49"/>
    </location>
</feature>
<accession>A0A803NX97</accession>
<organism evidence="2 3">
    <name type="scientific">Cannabis sativa</name>
    <name type="common">Hemp</name>
    <name type="synonym">Marijuana</name>
    <dbReference type="NCBI Taxonomy" id="3483"/>
    <lineage>
        <taxon>Eukaryota</taxon>
        <taxon>Viridiplantae</taxon>
        <taxon>Streptophyta</taxon>
        <taxon>Embryophyta</taxon>
        <taxon>Tracheophyta</taxon>
        <taxon>Spermatophyta</taxon>
        <taxon>Magnoliopsida</taxon>
        <taxon>eudicotyledons</taxon>
        <taxon>Gunneridae</taxon>
        <taxon>Pentapetalae</taxon>
        <taxon>rosids</taxon>
        <taxon>fabids</taxon>
        <taxon>Rosales</taxon>
        <taxon>Cannabaceae</taxon>
        <taxon>Cannabis</taxon>
    </lineage>
</organism>
<evidence type="ECO:0000313" key="2">
    <source>
        <dbReference type="EnsemblPlants" id="cds.evm.model.02.233"/>
    </source>
</evidence>
<dbReference type="Gramene" id="evm.model.02.233">
    <property type="protein sequence ID" value="cds.evm.model.02.233"/>
    <property type="gene ID" value="evm.TU.02.233"/>
</dbReference>
<evidence type="ECO:0000256" key="1">
    <source>
        <dbReference type="SAM" id="MobiDB-lite"/>
    </source>
</evidence>
<name>A0A803NX97_CANSA</name>
<dbReference type="EMBL" id="UZAU01000092">
    <property type="status" value="NOT_ANNOTATED_CDS"/>
    <property type="molecule type" value="Genomic_DNA"/>
</dbReference>
<feature type="compositionally biased region" description="Low complexity" evidence="1">
    <location>
        <begin position="1"/>
        <end position="16"/>
    </location>
</feature>
<dbReference type="AlphaFoldDB" id="A0A803NX97"/>
<proteinExistence type="predicted"/>
<reference evidence="2" key="1">
    <citation type="submission" date="2018-11" db="EMBL/GenBank/DDBJ databases">
        <authorList>
            <person name="Grassa J C."/>
        </authorList>
    </citation>
    <scope>NUCLEOTIDE SEQUENCE [LARGE SCALE GENOMIC DNA]</scope>
</reference>
<dbReference type="EnsemblPlants" id="evm.model.02.233">
    <property type="protein sequence ID" value="cds.evm.model.02.233"/>
    <property type="gene ID" value="evm.TU.02.233"/>
</dbReference>
<keyword evidence="3" id="KW-1185">Reference proteome</keyword>